<dbReference type="InterPro" id="IPR036388">
    <property type="entry name" value="WH-like_DNA-bd_sf"/>
</dbReference>
<evidence type="ECO:0000313" key="3">
    <source>
        <dbReference type="Proteomes" id="UP000280960"/>
    </source>
</evidence>
<dbReference type="SUPFAM" id="SSF52540">
    <property type="entry name" value="P-loop containing nucleoside triphosphate hydrolases"/>
    <property type="match status" value="1"/>
</dbReference>
<dbReference type="InterPro" id="IPR036390">
    <property type="entry name" value="WH_DNA-bd_sf"/>
</dbReference>
<keyword evidence="3" id="KW-1185">Reference proteome</keyword>
<accession>A0A3G2R5X9</accession>
<evidence type="ECO:0000256" key="1">
    <source>
        <dbReference type="SAM" id="MobiDB-lite"/>
    </source>
</evidence>
<dbReference type="EMBL" id="CP033169">
    <property type="protein sequence ID" value="AYO30870.1"/>
    <property type="molecule type" value="Genomic_DNA"/>
</dbReference>
<dbReference type="KEGG" id="bacg:D2962_09785"/>
<dbReference type="CDD" id="cd00090">
    <property type="entry name" value="HTH_ARSR"/>
    <property type="match status" value="1"/>
</dbReference>
<dbReference type="AlphaFoldDB" id="A0A3G2R5X9"/>
<name>A0A3G2R5X9_9FIRM</name>
<gene>
    <name evidence="2" type="ORF">D2962_09785</name>
</gene>
<dbReference type="Gene3D" id="1.10.10.10">
    <property type="entry name" value="Winged helix-like DNA-binding domain superfamily/Winged helix DNA-binding domain"/>
    <property type="match status" value="1"/>
</dbReference>
<dbReference type="Gene3D" id="3.40.50.300">
    <property type="entry name" value="P-loop containing nucleotide triphosphate hydrolases"/>
    <property type="match status" value="1"/>
</dbReference>
<evidence type="ECO:0000313" key="2">
    <source>
        <dbReference type="EMBL" id="AYO30870.1"/>
    </source>
</evidence>
<protein>
    <submittedName>
        <fullName evidence="2">Uncharacterized protein</fullName>
    </submittedName>
</protein>
<dbReference type="SUPFAM" id="SSF46785">
    <property type="entry name" value="Winged helix' DNA-binding domain"/>
    <property type="match status" value="1"/>
</dbReference>
<dbReference type="Proteomes" id="UP000280960">
    <property type="component" value="Chromosome"/>
</dbReference>
<reference evidence="2 3" key="1">
    <citation type="submission" date="2018-10" db="EMBL/GenBank/DDBJ databases">
        <authorList>
            <person name="Zhang X."/>
        </authorList>
    </citation>
    <scope>NUCLEOTIDE SEQUENCE [LARGE SCALE GENOMIC DNA]</scope>
    <source>
        <strain evidence="2 3">SK-G1</strain>
    </source>
</reference>
<organism evidence="2 3">
    <name type="scientific">Biomaibacter acetigenes</name>
    <dbReference type="NCBI Taxonomy" id="2316383"/>
    <lineage>
        <taxon>Bacteria</taxon>
        <taxon>Bacillati</taxon>
        <taxon>Bacillota</taxon>
        <taxon>Clostridia</taxon>
        <taxon>Thermosediminibacterales</taxon>
        <taxon>Tepidanaerobacteraceae</taxon>
        <taxon>Biomaibacter</taxon>
    </lineage>
</organism>
<feature type="region of interest" description="Disordered" evidence="1">
    <location>
        <begin position="34"/>
        <end position="53"/>
    </location>
</feature>
<sequence>MFMTNVTGNFDNIPNELRQYPQWVVWRYTNRENERPTKIPHNPRTGKPASVTDSTNWATFDEALTALETGEYDGLGFVFTGTDSFVGIDVDGCINDTGEIQSWAREIINKIDSYTELSPSGHGLHILAKVQDKSRLPSGRKSGNIEVYTADRYFTITGNHLKGTSTEIYDRQAELESFVRELFDAQNESLTTELGPIPSDTEVQALVKAADQVVPDIHHLLYGHWFEARTDGIDRSGMEYLLARKLVEFGFKDLETVAKIVYGSAVHRAKTAGRSPAASWKLAVDCARHALERGTAVSYTEAERDGNWLLAQAVNYEDWLNQVPDAEPLWEGILYRGAVHLLAAPSKRGKSRFIHDLLAHLTWLPEQLVVNGKTLADGKYWNMKHKHHLKVLVITEEPQAAWRTRNIPLSNVKVISAYTARSGGVKPIAEVISSNIFDVIILDVLDKIIPITDENDNAEIVEKLAPILEATHNSTTCVVLVHHFRKSGGTDGDEIRGGTGLLGSVDVYIKFANVTDEKNARKLEVIGRLDHPEEPLYAVLNDIKHGTYELPQENAACQKDTPDGSTGEKIVLFLKTSKKPASPKDISTALNLTEAAVKKALARLVGKKLVERIGRGKYKVVEK</sequence>
<dbReference type="InterPro" id="IPR027417">
    <property type="entry name" value="P-loop_NTPase"/>
</dbReference>
<dbReference type="InterPro" id="IPR011991">
    <property type="entry name" value="ArsR-like_HTH"/>
</dbReference>
<proteinExistence type="predicted"/>
<dbReference type="Pfam" id="PF13481">
    <property type="entry name" value="AAA_25"/>
    <property type="match status" value="1"/>
</dbReference>